<name>A0A0C1GQW9_9NEIS</name>
<dbReference type="Proteomes" id="UP000031390">
    <property type="component" value="Unassembled WGS sequence"/>
</dbReference>
<keyword evidence="1" id="KW-1133">Transmembrane helix</keyword>
<dbReference type="AlphaFoldDB" id="A0A0C1GQW9"/>
<feature type="transmembrane region" description="Helical" evidence="1">
    <location>
        <begin position="34"/>
        <end position="58"/>
    </location>
</feature>
<organism evidence="2 3">
    <name type="scientific">Morococcus cerebrosus</name>
    <dbReference type="NCBI Taxonomy" id="1056807"/>
    <lineage>
        <taxon>Bacteria</taxon>
        <taxon>Pseudomonadati</taxon>
        <taxon>Pseudomonadota</taxon>
        <taxon>Betaproteobacteria</taxon>
        <taxon>Neisseriales</taxon>
        <taxon>Neisseriaceae</taxon>
        <taxon>Morococcus</taxon>
    </lineage>
</organism>
<evidence type="ECO:0000256" key="1">
    <source>
        <dbReference type="SAM" id="Phobius"/>
    </source>
</evidence>
<keyword evidence="1" id="KW-0812">Transmembrane</keyword>
<sequence>MKRRLKTDEEGSVTRLKNGGKKILVGGQQRLDKFCLFFGNFICLFFNQLYFLLLYQLLI</sequence>
<proteinExistence type="predicted"/>
<protein>
    <submittedName>
        <fullName evidence="2">Uncharacterized protein</fullName>
    </submittedName>
</protein>
<evidence type="ECO:0000313" key="2">
    <source>
        <dbReference type="EMBL" id="KIC08715.1"/>
    </source>
</evidence>
<comment type="caution">
    <text evidence="2">The sequence shown here is derived from an EMBL/GenBank/DDBJ whole genome shotgun (WGS) entry which is preliminary data.</text>
</comment>
<keyword evidence="1" id="KW-0472">Membrane</keyword>
<accession>A0A0C1GQW9</accession>
<dbReference type="EMBL" id="JUFZ01000041">
    <property type="protein sequence ID" value="KIC08715.1"/>
    <property type="molecule type" value="Genomic_DNA"/>
</dbReference>
<evidence type="ECO:0000313" key="3">
    <source>
        <dbReference type="Proteomes" id="UP000031390"/>
    </source>
</evidence>
<gene>
    <name evidence="2" type="ORF">MCC93_10910</name>
</gene>
<reference evidence="2 3" key="1">
    <citation type="submission" date="2014-12" db="EMBL/GenBank/DDBJ databases">
        <title>Genome sequence of Morococcus cerebrosus.</title>
        <authorList>
            <person name="Shin S.-K."/>
            <person name="Yi H."/>
        </authorList>
    </citation>
    <scope>NUCLEOTIDE SEQUENCE [LARGE SCALE GENOMIC DNA]</scope>
    <source>
        <strain evidence="2 3">CIP 81.93</strain>
    </source>
</reference>